<feature type="compositionally biased region" description="Low complexity" evidence="1">
    <location>
        <begin position="362"/>
        <end position="381"/>
    </location>
</feature>
<proteinExistence type="predicted"/>
<reference evidence="2 3" key="1">
    <citation type="submission" date="2014-06" db="EMBL/GenBank/DDBJ databases">
        <authorList>
            <person name="Swart Estienne"/>
        </authorList>
    </citation>
    <scope>NUCLEOTIDE SEQUENCE [LARGE SCALE GENOMIC DNA]</scope>
    <source>
        <strain evidence="2 3">130c</strain>
    </source>
</reference>
<sequence length="754" mass="87103">MQEPQFQIELKENISLSKSIRKMSTLGVVSLNSQLNQQEIKPKPNKNSRNSVQPQNKSVQYNRGLQVDGLRLFFKGQKAMTKYPPFLDDCPKIDFDISTHSPPNQSASPSRQPYWNMVAKRVMSPFKEFIKYAKRHNNIPDIDPNALQEPEIQKEATSKPRETQKLQKGFRKNKASNKMRQQYSSSKMIQHSQMHMRQGPTVQFAMDQIKSSSNINSLALSKNESQLKDSLQSIKQVNIQTHPMQTQFSSCTIDSESKQSYQYLPTVKEVNNDPNGFQLSQSGNNLIKRIEAAVKFRVLQSIEKYKLKQLFNSPKKQSEPTSCGGPGAFDFNIGLKQLQSSQAVDKDKFDLKEFIHKFQKIQAKSSKQSSPQSRKSNSNNKHIASFTMNKESSKKEFKQQLMRKNMNLSVLNENSQQIRNSQKKFDKGPLLLRLYQNEIASIKSRPNRLTRIEENLDRKLQKMSRDQNHISAEYNSYLNTTQDKTNITPFSRHGISTSKHQRSVLKNTSKQNIFETTDQIIKPKSAGGNFGFNIARNRHLNQSFDGYSKITLLNQQLVDRSINKIYNTQPLNNITLNQPSQNQTQTFTINKNQVSQGLLNQNVMSLKNHSLIQHQKLTTQSEKLNAINQFANSQLQTLLFQKRLNLQLEDEVNKKGKSVVDHIFEVKKLKDIYLKNRSMKRYLQRGTLENAKNNYINMQIYLEQSRSRTQARTSQQKLHQILDRNDSTNNRSEIYIVEKSVYDGSTNLETYKQL</sequence>
<feature type="compositionally biased region" description="Basic residues" evidence="1">
    <location>
        <begin position="168"/>
        <end position="177"/>
    </location>
</feature>
<name>A0A078AYR2_STYLE</name>
<dbReference type="EMBL" id="CCKQ01015489">
    <property type="protein sequence ID" value="CDW87304.1"/>
    <property type="molecule type" value="Genomic_DNA"/>
</dbReference>
<feature type="region of interest" description="Disordered" evidence="1">
    <location>
        <begin position="36"/>
        <end position="61"/>
    </location>
</feature>
<dbReference type="InParanoid" id="A0A078AYR2"/>
<keyword evidence="3" id="KW-1185">Reference proteome</keyword>
<feature type="region of interest" description="Disordered" evidence="1">
    <location>
        <begin position="154"/>
        <end position="179"/>
    </location>
</feature>
<evidence type="ECO:0000313" key="2">
    <source>
        <dbReference type="EMBL" id="CDW87304.1"/>
    </source>
</evidence>
<feature type="compositionally biased region" description="Basic and acidic residues" evidence="1">
    <location>
        <begin position="154"/>
        <end position="165"/>
    </location>
</feature>
<gene>
    <name evidence="2" type="primary">Contig12964.g13824</name>
    <name evidence="2" type="ORF">STYLEM_16407</name>
</gene>
<evidence type="ECO:0000256" key="1">
    <source>
        <dbReference type="SAM" id="MobiDB-lite"/>
    </source>
</evidence>
<protein>
    <submittedName>
        <fullName evidence="2">Uncharacterized protein</fullName>
    </submittedName>
</protein>
<feature type="region of interest" description="Disordered" evidence="1">
    <location>
        <begin position="362"/>
        <end position="393"/>
    </location>
</feature>
<evidence type="ECO:0000313" key="3">
    <source>
        <dbReference type="Proteomes" id="UP000039865"/>
    </source>
</evidence>
<dbReference type="Proteomes" id="UP000039865">
    <property type="component" value="Unassembled WGS sequence"/>
</dbReference>
<dbReference type="AlphaFoldDB" id="A0A078AYR2"/>
<accession>A0A078AYR2</accession>
<organism evidence="2 3">
    <name type="scientific">Stylonychia lemnae</name>
    <name type="common">Ciliate</name>
    <dbReference type="NCBI Taxonomy" id="5949"/>
    <lineage>
        <taxon>Eukaryota</taxon>
        <taxon>Sar</taxon>
        <taxon>Alveolata</taxon>
        <taxon>Ciliophora</taxon>
        <taxon>Intramacronucleata</taxon>
        <taxon>Spirotrichea</taxon>
        <taxon>Stichotrichia</taxon>
        <taxon>Sporadotrichida</taxon>
        <taxon>Oxytrichidae</taxon>
        <taxon>Stylonychinae</taxon>
        <taxon>Stylonychia</taxon>
    </lineage>
</organism>